<dbReference type="PANTHER" id="PTHR46268:SF6">
    <property type="entry name" value="UNIVERSAL STRESS PROTEIN UP12"/>
    <property type="match status" value="1"/>
</dbReference>
<dbReference type="PANTHER" id="PTHR46268">
    <property type="entry name" value="STRESS RESPONSE PROTEIN NHAX"/>
    <property type="match status" value="1"/>
</dbReference>
<dbReference type="SUPFAM" id="SSF52402">
    <property type="entry name" value="Adenine nucleotide alpha hydrolases-like"/>
    <property type="match status" value="1"/>
</dbReference>
<dbReference type="InterPro" id="IPR006016">
    <property type="entry name" value="UspA"/>
</dbReference>
<dbReference type="InterPro" id="IPR014729">
    <property type="entry name" value="Rossmann-like_a/b/a_fold"/>
</dbReference>
<dbReference type="Gene3D" id="3.40.50.620">
    <property type="entry name" value="HUPs"/>
    <property type="match status" value="1"/>
</dbReference>
<dbReference type="Pfam" id="PF00582">
    <property type="entry name" value="Usp"/>
    <property type="match status" value="1"/>
</dbReference>
<accession>A0A917QHT4</accession>
<gene>
    <name evidence="3" type="ORF">GCM10011322_40860</name>
</gene>
<keyword evidence="4" id="KW-1185">Reference proteome</keyword>
<dbReference type="AlphaFoldDB" id="A0A917QHT4"/>
<proteinExistence type="inferred from homology"/>
<evidence type="ECO:0000313" key="3">
    <source>
        <dbReference type="EMBL" id="GGK49677.1"/>
    </source>
</evidence>
<evidence type="ECO:0000256" key="1">
    <source>
        <dbReference type="ARBA" id="ARBA00008791"/>
    </source>
</evidence>
<evidence type="ECO:0000259" key="2">
    <source>
        <dbReference type="Pfam" id="PF00582"/>
    </source>
</evidence>
<sequence>MISTIVVAVDGSEHQDAVVALAAEIAQARGARLVLAHALLRGVPYGELYSVAERLGFLDRVKAELDQASATPVMPAAAMGGAIPVIMVSPDTLHHVADEVLAAARRALEREGVAVETRVLDAPPAEAILQIASEEGADLLVIGSRGLGRVAGMILGSVSQKVLHDASCAVLVVK</sequence>
<reference evidence="3 4" key="1">
    <citation type="journal article" date="2014" name="Int. J. Syst. Evol. Microbiol.">
        <title>Complete genome sequence of Corynebacterium casei LMG S-19264T (=DSM 44701T), isolated from a smear-ripened cheese.</title>
        <authorList>
            <consortium name="US DOE Joint Genome Institute (JGI-PGF)"/>
            <person name="Walter F."/>
            <person name="Albersmeier A."/>
            <person name="Kalinowski J."/>
            <person name="Ruckert C."/>
        </authorList>
    </citation>
    <scope>NUCLEOTIDE SEQUENCE [LARGE SCALE GENOMIC DNA]</scope>
    <source>
        <strain evidence="3 4">CGMCC 1.9161</strain>
    </source>
</reference>
<dbReference type="EMBL" id="BMMF01000014">
    <property type="protein sequence ID" value="GGK49677.1"/>
    <property type="molecule type" value="Genomic_DNA"/>
</dbReference>
<dbReference type="RefSeq" id="WP_188915118.1">
    <property type="nucleotide sequence ID" value="NZ_BMMF01000014.1"/>
</dbReference>
<dbReference type="CDD" id="cd00293">
    <property type="entry name" value="USP-like"/>
    <property type="match status" value="1"/>
</dbReference>
<dbReference type="PRINTS" id="PR01438">
    <property type="entry name" value="UNVRSLSTRESS"/>
</dbReference>
<organism evidence="3 4">
    <name type="scientific">Salinarimonas ramus</name>
    <dbReference type="NCBI Taxonomy" id="690164"/>
    <lineage>
        <taxon>Bacteria</taxon>
        <taxon>Pseudomonadati</taxon>
        <taxon>Pseudomonadota</taxon>
        <taxon>Alphaproteobacteria</taxon>
        <taxon>Hyphomicrobiales</taxon>
        <taxon>Salinarimonadaceae</taxon>
        <taxon>Salinarimonas</taxon>
    </lineage>
</organism>
<dbReference type="InterPro" id="IPR006015">
    <property type="entry name" value="Universal_stress_UspA"/>
</dbReference>
<dbReference type="Proteomes" id="UP000600449">
    <property type="component" value="Unassembled WGS sequence"/>
</dbReference>
<evidence type="ECO:0000313" key="4">
    <source>
        <dbReference type="Proteomes" id="UP000600449"/>
    </source>
</evidence>
<protein>
    <recommendedName>
        <fullName evidence="2">UspA domain-containing protein</fullName>
    </recommendedName>
</protein>
<name>A0A917QHT4_9HYPH</name>
<comment type="caution">
    <text evidence="3">The sequence shown here is derived from an EMBL/GenBank/DDBJ whole genome shotgun (WGS) entry which is preliminary data.</text>
</comment>
<feature type="domain" description="UspA" evidence="2">
    <location>
        <begin position="1"/>
        <end position="174"/>
    </location>
</feature>
<comment type="similarity">
    <text evidence="1">Belongs to the universal stress protein A family.</text>
</comment>